<protein>
    <submittedName>
        <fullName evidence="2">Pilus assembly protein PilX</fullName>
    </submittedName>
</protein>
<sequence>MKKQQGVVLFFALIVLLLMTIIGVSLAMNSTQSLRMAGSGVERLEAVAHAQGAQEKFIMEYEGTPMLTDLDAEARMTDNEMKVNHVVVPLENVDVECGRSAKATSGNNIRCRRIEVTSDGVYGREDLGRMSVVTGIQQEVLTGS</sequence>
<dbReference type="EMBL" id="QZEI01000003">
    <property type="protein sequence ID" value="RLV61425.1"/>
    <property type="molecule type" value="Genomic_DNA"/>
</dbReference>
<dbReference type="OrthoDB" id="6264043at2"/>
<dbReference type="InterPro" id="IPR025746">
    <property type="entry name" value="PilX_N_dom"/>
</dbReference>
<dbReference type="Proteomes" id="UP000281474">
    <property type="component" value="Unassembled WGS sequence"/>
</dbReference>
<comment type="caution">
    <text evidence="2">The sequence shown here is derived from an EMBL/GenBank/DDBJ whole genome shotgun (WGS) entry which is preliminary data.</text>
</comment>
<organism evidence="2 3">
    <name type="scientific">Parashewanella curva</name>
    <dbReference type="NCBI Taxonomy" id="2338552"/>
    <lineage>
        <taxon>Bacteria</taxon>
        <taxon>Pseudomonadati</taxon>
        <taxon>Pseudomonadota</taxon>
        <taxon>Gammaproteobacteria</taxon>
        <taxon>Alteromonadales</taxon>
        <taxon>Shewanellaceae</taxon>
        <taxon>Parashewanella</taxon>
    </lineage>
</organism>
<accession>A0A3L8Q1F7</accession>
<evidence type="ECO:0000259" key="1">
    <source>
        <dbReference type="Pfam" id="PF14341"/>
    </source>
</evidence>
<keyword evidence="3" id="KW-1185">Reference proteome</keyword>
<dbReference type="Pfam" id="PF14341">
    <property type="entry name" value="PilX_N"/>
    <property type="match status" value="1"/>
</dbReference>
<evidence type="ECO:0000313" key="2">
    <source>
        <dbReference type="EMBL" id="RLV61425.1"/>
    </source>
</evidence>
<feature type="domain" description="Type 4 fimbrial biogenesis protein PilX N-terminal" evidence="1">
    <location>
        <begin position="5"/>
        <end position="52"/>
    </location>
</feature>
<gene>
    <name evidence="2" type="ORF">D5018_01670</name>
</gene>
<dbReference type="AlphaFoldDB" id="A0A3L8Q1F7"/>
<proteinExistence type="predicted"/>
<evidence type="ECO:0000313" key="3">
    <source>
        <dbReference type="Proteomes" id="UP000281474"/>
    </source>
</evidence>
<name>A0A3L8Q1F7_9GAMM</name>
<reference evidence="2 3" key="1">
    <citation type="submission" date="2018-09" db="EMBL/GenBank/DDBJ databases">
        <title>Phylogeny of the Shewanellaceae, and recommendation for two new genera, Pseudoshewanella and Parashewanella.</title>
        <authorList>
            <person name="Wang G."/>
        </authorList>
    </citation>
    <scope>NUCLEOTIDE SEQUENCE [LARGE SCALE GENOMIC DNA]</scope>
    <source>
        <strain evidence="2 3">C51</strain>
    </source>
</reference>